<sequence>RHACTEVFDGWRAATARRLAAEGIEPAEDLATYILAAFEGALLLSRTGHDTGPLRVTAGIVAQTIRERRPGSASPDSV</sequence>
<feature type="non-terminal residue" evidence="2">
    <location>
        <position position="1"/>
    </location>
</feature>
<proteinExistence type="predicted"/>
<dbReference type="EMBL" id="JBHTIR010002700">
    <property type="protein sequence ID" value="MFD0854112.1"/>
    <property type="molecule type" value="Genomic_DNA"/>
</dbReference>
<organism evidence="2 3">
    <name type="scientific">Actinomadura adrarensis</name>
    <dbReference type="NCBI Taxonomy" id="1819600"/>
    <lineage>
        <taxon>Bacteria</taxon>
        <taxon>Bacillati</taxon>
        <taxon>Actinomycetota</taxon>
        <taxon>Actinomycetes</taxon>
        <taxon>Streptosporangiales</taxon>
        <taxon>Thermomonosporaceae</taxon>
        <taxon>Actinomadura</taxon>
    </lineage>
</organism>
<dbReference type="Pfam" id="PF21993">
    <property type="entry name" value="TetR_C_13_2"/>
    <property type="match status" value="1"/>
</dbReference>
<dbReference type="SUPFAM" id="SSF48498">
    <property type="entry name" value="Tetracyclin repressor-like, C-terminal domain"/>
    <property type="match status" value="1"/>
</dbReference>
<evidence type="ECO:0000313" key="3">
    <source>
        <dbReference type="Proteomes" id="UP001597083"/>
    </source>
</evidence>
<feature type="domain" description="Transcriptional regulator LmrA/YxaF-like C-terminal" evidence="1">
    <location>
        <begin position="1"/>
        <end position="58"/>
    </location>
</feature>
<accession>A0ABW3CJE1</accession>
<dbReference type="InterPro" id="IPR036271">
    <property type="entry name" value="Tet_transcr_reg_TetR-rel_C_sf"/>
</dbReference>
<reference evidence="3" key="1">
    <citation type="journal article" date="2019" name="Int. J. Syst. Evol. Microbiol.">
        <title>The Global Catalogue of Microorganisms (GCM) 10K type strain sequencing project: providing services to taxonomists for standard genome sequencing and annotation.</title>
        <authorList>
            <consortium name="The Broad Institute Genomics Platform"/>
            <consortium name="The Broad Institute Genome Sequencing Center for Infectious Disease"/>
            <person name="Wu L."/>
            <person name="Ma J."/>
        </authorList>
    </citation>
    <scope>NUCLEOTIDE SEQUENCE [LARGE SCALE GENOMIC DNA]</scope>
    <source>
        <strain evidence="3">JCM 31696</strain>
    </source>
</reference>
<keyword evidence="3" id="KW-1185">Reference proteome</keyword>
<evidence type="ECO:0000259" key="1">
    <source>
        <dbReference type="Pfam" id="PF21993"/>
    </source>
</evidence>
<protein>
    <recommendedName>
        <fullName evidence="1">Transcriptional regulator LmrA/YxaF-like C-terminal domain-containing protein</fullName>
    </recommendedName>
</protein>
<comment type="caution">
    <text evidence="2">The sequence shown here is derived from an EMBL/GenBank/DDBJ whole genome shotgun (WGS) entry which is preliminary data.</text>
</comment>
<dbReference type="Proteomes" id="UP001597083">
    <property type="component" value="Unassembled WGS sequence"/>
</dbReference>
<evidence type="ECO:0000313" key="2">
    <source>
        <dbReference type="EMBL" id="MFD0854112.1"/>
    </source>
</evidence>
<gene>
    <name evidence="2" type="ORF">ACFQ07_17885</name>
</gene>
<dbReference type="InterPro" id="IPR054156">
    <property type="entry name" value="YxaF_TetR_C"/>
</dbReference>
<name>A0ABW3CJE1_9ACTN</name>
<dbReference type="Gene3D" id="1.10.357.10">
    <property type="entry name" value="Tetracycline Repressor, domain 2"/>
    <property type="match status" value="1"/>
</dbReference>